<evidence type="ECO:0000256" key="1">
    <source>
        <dbReference type="SAM" id="MobiDB-lite"/>
    </source>
</evidence>
<evidence type="ECO:0000313" key="4">
    <source>
        <dbReference type="Proteomes" id="UP000183832"/>
    </source>
</evidence>
<dbReference type="Gene3D" id="2.170.140.10">
    <property type="entry name" value="Chitin binding domain"/>
    <property type="match status" value="1"/>
</dbReference>
<dbReference type="GO" id="GO:0005576">
    <property type="term" value="C:extracellular region"/>
    <property type="evidence" value="ECO:0007669"/>
    <property type="project" value="InterPro"/>
</dbReference>
<dbReference type="PANTHER" id="PTHR22933">
    <property type="entry name" value="FI18007P1-RELATED"/>
    <property type="match status" value="1"/>
</dbReference>
<dbReference type="STRING" id="568069.A0A1J1I8T3"/>
<evidence type="ECO:0000313" key="3">
    <source>
        <dbReference type="EMBL" id="CRK95366.1"/>
    </source>
</evidence>
<dbReference type="PANTHER" id="PTHR22933:SF18">
    <property type="match status" value="1"/>
</dbReference>
<dbReference type="SUPFAM" id="SSF57625">
    <property type="entry name" value="Invertebrate chitin-binding proteins"/>
    <property type="match status" value="1"/>
</dbReference>
<proteinExistence type="predicted"/>
<dbReference type="GO" id="GO:0008061">
    <property type="term" value="F:chitin binding"/>
    <property type="evidence" value="ECO:0007669"/>
    <property type="project" value="InterPro"/>
</dbReference>
<feature type="compositionally biased region" description="Basic and acidic residues" evidence="1">
    <location>
        <begin position="528"/>
        <end position="537"/>
    </location>
</feature>
<sequence>MKQLPKLYQSVEGITVKPSEISITTSKPMMKLTIGNKTIHRELQMRSPDNRIRRLIHPYMPYYFPTNDYNNPREYRPLHQNMMVRKKPPPQIPSIALLYGGPSKFPPHRPAVTAGFVYKARPEPFKTYTRFQPQMQPSYNNYNYQPLSSGYHPQVNQQIVATSEKPNFISEKNNFTPFLDTNKLPGDFVPIFKNTNLPYKSYAENYVPNSGVRYHSKLVPSNDYNKITASTVKFSTPTPVFITTEAPQISAEFPSSPENSYDYIEISDPTTTPLPPSDYHTVKVTTFAPDPKFIEKIKILAAQKQYEEELADIHTSSPKEVLSKLQQTNHLPETFTPDNVDNSIKTLVKILNNMKHKELAKKPPTVYSNQADEDYDGYDDYDDTIKDGSPGPNSGRPGIDYPNFHEIPQTTFTCRDQRYKGFFGDPETDCQVWHYCDLNGGKASFLCPNGTIFSQIALTCDWWFNVRCSTTPQLYVLNERLYKYILPFTPKFPEDYSGPLVDKYLAIKFQEMEEKLKLEKEKEREEELKKLTEESSEVKQTQNELKDEIEIQSDESEDEATVERSSVEISQENMTYTSDPIINPILDVPKSTPQPVLELPPIPKTIVEQERIELIEIKNDGTSGHLTHDLH</sequence>
<evidence type="ECO:0000259" key="2">
    <source>
        <dbReference type="PROSITE" id="PS50940"/>
    </source>
</evidence>
<protein>
    <submittedName>
        <fullName evidence="3">CLUMA_CG008674, isoform A</fullName>
    </submittedName>
</protein>
<feature type="region of interest" description="Disordered" evidence="1">
    <location>
        <begin position="528"/>
        <end position="575"/>
    </location>
</feature>
<reference evidence="3 4" key="1">
    <citation type="submission" date="2015-04" db="EMBL/GenBank/DDBJ databases">
        <authorList>
            <person name="Syromyatnikov M.Y."/>
            <person name="Popov V.N."/>
        </authorList>
    </citation>
    <scope>NUCLEOTIDE SEQUENCE [LARGE SCALE GENOMIC DNA]</scope>
</reference>
<name>A0A1J1I8T3_9DIPT</name>
<dbReference type="PROSITE" id="PS50940">
    <property type="entry name" value="CHIT_BIND_II"/>
    <property type="match status" value="1"/>
</dbReference>
<dbReference type="InterPro" id="IPR002557">
    <property type="entry name" value="Chitin-bd_dom"/>
</dbReference>
<feature type="compositionally biased region" description="Acidic residues" evidence="1">
    <location>
        <begin position="550"/>
        <end position="560"/>
    </location>
</feature>
<dbReference type="Pfam" id="PF01607">
    <property type="entry name" value="CBM_14"/>
    <property type="match status" value="1"/>
</dbReference>
<dbReference type="InterPro" id="IPR036508">
    <property type="entry name" value="Chitin-bd_dom_sf"/>
</dbReference>
<dbReference type="SMART" id="SM00494">
    <property type="entry name" value="ChtBD2"/>
    <property type="match status" value="1"/>
</dbReference>
<dbReference type="Proteomes" id="UP000183832">
    <property type="component" value="Unassembled WGS sequence"/>
</dbReference>
<accession>A0A1J1I8T3</accession>
<dbReference type="InterPro" id="IPR052976">
    <property type="entry name" value="Scoloptoxin-like"/>
</dbReference>
<dbReference type="OrthoDB" id="541276at2759"/>
<dbReference type="EMBL" id="CVRI01000041">
    <property type="protein sequence ID" value="CRK95366.1"/>
    <property type="molecule type" value="Genomic_DNA"/>
</dbReference>
<organism evidence="3 4">
    <name type="scientific">Clunio marinus</name>
    <dbReference type="NCBI Taxonomy" id="568069"/>
    <lineage>
        <taxon>Eukaryota</taxon>
        <taxon>Metazoa</taxon>
        <taxon>Ecdysozoa</taxon>
        <taxon>Arthropoda</taxon>
        <taxon>Hexapoda</taxon>
        <taxon>Insecta</taxon>
        <taxon>Pterygota</taxon>
        <taxon>Neoptera</taxon>
        <taxon>Endopterygota</taxon>
        <taxon>Diptera</taxon>
        <taxon>Nematocera</taxon>
        <taxon>Chironomoidea</taxon>
        <taxon>Chironomidae</taxon>
        <taxon>Clunio</taxon>
    </lineage>
</organism>
<gene>
    <name evidence="3" type="primary">putative GM18696</name>
    <name evidence="3" type="ORF">CLUMA_CG008674</name>
</gene>
<dbReference type="AlphaFoldDB" id="A0A1J1I8T3"/>
<keyword evidence="4" id="KW-1185">Reference proteome</keyword>
<feature type="domain" description="Chitin-binding type-2" evidence="2">
    <location>
        <begin position="411"/>
        <end position="470"/>
    </location>
</feature>